<evidence type="ECO:0000256" key="3">
    <source>
        <dbReference type="ARBA" id="ARBA00022679"/>
    </source>
</evidence>
<evidence type="ECO:0000256" key="1">
    <source>
        <dbReference type="ARBA" id="ARBA00022516"/>
    </source>
</evidence>
<dbReference type="OrthoDB" id="25818at2759"/>
<name>A0A834T508_9FABA</name>
<keyword evidence="1" id="KW-0444">Lipid biosynthesis</keyword>
<keyword evidence="8" id="KW-1185">Reference proteome</keyword>
<evidence type="ECO:0000313" key="8">
    <source>
        <dbReference type="Proteomes" id="UP000634136"/>
    </source>
</evidence>
<evidence type="ECO:0000256" key="5">
    <source>
        <dbReference type="ARBA" id="ARBA00023315"/>
    </source>
</evidence>
<dbReference type="Proteomes" id="UP000634136">
    <property type="component" value="Unassembled WGS sequence"/>
</dbReference>
<evidence type="ECO:0000256" key="4">
    <source>
        <dbReference type="ARBA" id="ARBA00023098"/>
    </source>
</evidence>
<dbReference type="InterPro" id="IPR037157">
    <property type="entry name" value="Acetyltransf_C_sf"/>
</dbReference>
<dbReference type="InterPro" id="IPR029098">
    <property type="entry name" value="Acetyltransf_C"/>
</dbReference>
<dbReference type="Gene3D" id="2.160.10.10">
    <property type="entry name" value="Hexapeptide repeat proteins"/>
    <property type="match status" value="1"/>
</dbReference>
<comment type="caution">
    <text evidence="7">The sequence shown here is derived from an EMBL/GenBank/DDBJ whole genome shotgun (WGS) entry which is preliminary data.</text>
</comment>
<organism evidence="7 8">
    <name type="scientific">Senna tora</name>
    <dbReference type="NCBI Taxonomy" id="362788"/>
    <lineage>
        <taxon>Eukaryota</taxon>
        <taxon>Viridiplantae</taxon>
        <taxon>Streptophyta</taxon>
        <taxon>Embryophyta</taxon>
        <taxon>Tracheophyta</taxon>
        <taxon>Spermatophyta</taxon>
        <taxon>Magnoliopsida</taxon>
        <taxon>eudicotyledons</taxon>
        <taxon>Gunneridae</taxon>
        <taxon>Pentapetalae</taxon>
        <taxon>rosids</taxon>
        <taxon>fabids</taxon>
        <taxon>Fabales</taxon>
        <taxon>Fabaceae</taxon>
        <taxon>Caesalpinioideae</taxon>
        <taxon>Cassia clade</taxon>
        <taxon>Senna</taxon>
    </lineage>
</organism>
<dbReference type="GO" id="GO:0009245">
    <property type="term" value="P:lipid A biosynthetic process"/>
    <property type="evidence" value="ECO:0007669"/>
    <property type="project" value="UniProtKB-KW"/>
</dbReference>
<protein>
    <submittedName>
        <fullName evidence="7">Putative acyl-[acyl-carrier-protein]--UDP-N-acetylglucosamine O-acyltransferase, mitochondrial isoform X1</fullName>
    </submittedName>
</protein>
<dbReference type="AlphaFoldDB" id="A0A834T508"/>
<evidence type="ECO:0000313" key="7">
    <source>
        <dbReference type="EMBL" id="KAF7813917.1"/>
    </source>
</evidence>
<dbReference type="CDD" id="cd03351">
    <property type="entry name" value="LbH_UDP-GlcNAc_AT"/>
    <property type="match status" value="1"/>
</dbReference>
<dbReference type="NCBIfam" id="NF003657">
    <property type="entry name" value="PRK05289.1"/>
    <property type="match status" value="1"/>
</dbReference>
<dbReference type="GO" id="GO:0016020">
    <property type="term" value="C:membrane"/>
    <property type="evidence" value="ECO:0007669"/>
    <property type="project" value="GOC"/>
</dbReference>
<keyword evidence="2" id="KW-0441">Lipid A biosynthesis</keyword>
<keyword evidence="4" id="KW-0443">Lipid metabolism</keyword>
<dbReference type="InterPro" id="IPR011004">
    <property type="entry name" value="Trimer_LpxA-like_sf"/>
</dbReference>
<sequence>MSATMSFFLKLRWAFPTSLFHRRCNLLFSTFNNQSLNICPFTHTCFCHPLDATQGHTLQPSNTTNSSFIHPTAIIHPNALIGPGVSIGPFCSVSSSAKLGNGCQLYPGSHIFGSTELGDNCMLMTGAVVGDDLPGYTIIGRNNIIGYHAVIGVKCQDLKYKPEDECFLEIGDNNDIREHTSIHRSSKSTDRTVIGDNNLIMGSCHIAHDCKVGNNNIFANNTLLAGHVIVEDYVHTAGAAVVHQFCRLGSFSFLGGGSVVSQDVPKYMMVAGERAELRGLNFVGLTRRGFSVTEIRSLRAAYRKIFMPTDANSKSFEERLAEVEQHEELIQVPAVCSMLQSIRNSFTEHRRGICKFRHLNGS</sequence>
<dbReference type="InterPro" id="IPR001451">
    <property type="entry name" value="Hexapep"/>
</dbReference>
<keyword evidence="3 7" id="KW-0808">Transferase</keyword>
<keyword evidence="5 7" id="KW-0012">Acyltransferase</keyword>
<accession>A0A834T508</accession>
<dbReference type="Gene3D" id="1.20.1180.10">
    <property type="entry name" value="Udp N-acetylglucosamine O-acyltransferase, C-terminal domain"/>
    <property type="match status" value="1"/>
</dbReference>
<dbReference type="Pfam" id="PF00132">
    <property type="entry name" value="Hexapep"/>
    <property type="match status" value="1"/>
</dbReference>
<feature type="domain" description="UDP N-acetylglucosamine O-acyltransferase C-terminal" evidence="6">
    <location>
        <begin position="263"/>
        <end position="354"/>
    </location>
</feature>
<dbReference type="PANTHER" id="PTHR43480">
    <property type="entry name" value="ACYL-[ACYL-CARRIER-PROTEIN]--UDP-N-ACETYLGLUCOSAMINE O-ACYLTRANSFERASE"/>
    <property type="match status" value="1"/>
</dbReference>
<reference evidence="7" key="1">
    <citation type="submission" date="2020-09" db="EMBL/GenBank/DDBJ databases">
        <title>Genome-Enabled Discovery of Anthraquinone Biosynthesis in Senna tora.</title>
        <authorList>
            <person name="Kang S.-H."/>
            <person name="Pandey R.P."/>
            <person name="Lee C.-M."/>
            <person name="Sim J.-S."/>
            <person name="Jeong J.-T."/>
            <person name="Choi B.-S."/>
            <person name="Jung M."/>
            <person name="Ginzburg D."/>
            <person name="Zhao K."/>
            <person name="Won S.Y."/>
            <person name="Oh T.-J."/>
            <person name="Yu Y."/>
            <person name="Kim N.-H."/>
            <person name="Lee O.R."/>
            <person name="Lee T.-H."/>
            <person name="Bashyal P."/>
            <person name="Kim T.-S."/>
            <person name="Lee W.-H."/>
            <person name="Kawkins C."/>
            <person name="Kim C.-K."/>
            <person name="Kim J.S."/>
            <person name="Ahn B.O."/>
            <person name="Rhee S.Y."/>
            <person name="Sohng J.K."/>
        </authorList>
    </citation>
    <scope>NUCLEOTIDE SEQUENCE</scope>
    <source>
        <tissue evidence="7">Leaf</tissue>
    </source>
</reference>
<evidence type="ECO:0000256" key="2">
    <source>
        <dbReference type="ARBA" id="ARBA00022556"/>
    </source>
</evidence>
<evidence type="ECO:0000259" key="6">
    <source>
        <dbReference type="Pfam" id="PF13720"/>
    </source>
</evidence>
<proteinExistence type="predicted"/>
<gene>
    <name evidence="7" type="ORF">G2W53_034893</name>
</gene>
<dbReference type="GO" id="GO:0008780">
    <property type="term" value="F:acyl-[acyl-carrier-protein]-UDP-N-acetylglucosamine O-acyltransferase activity"/>
    <property type="evidence" value="ECO:0007669"/>
    <property type="project" value="InterPro"/>
</dbReference>
<dbReference type="PANTHER" id="PTHR43480:SF1">
    <property type="entry name" value="ACYL-[ACYL-CARRIER-PROTEIN]--UDP-N-ACETYLGLUCOSAMINE O-ACYLTRANSFERASE, MITOCHONDRIAL-RELATED"/>
    <property type="match status" value="1"/>
</dbReference>
<dbReference type="Pfam" id="PF13720">
    <property type="entry name" value="Acetyltransf_11"/>
    <property type="match status" value="1"/>
</dbReference>
<dbReference type="InterPro" id="IPR010137">
    <property type="entry name" value="Lipid_A_LpxA"/>
</dbReference>
<dbReference type="SUPFAM" id="SSF51161">
    <property type="entry name" value="Trimeric LpxA-like enzymes"/>
    <property type="match status" value="1"/>
</dbReference>
<dbReference type="EMBL" id="JAAIUW010000010">
    <property type="protein sequence ID" value="KAF7813917.1"/>
    <property type="molecule type" value="Genomic_DNA"/>
</dbReference>